<feature type="region of interest" description="Disordered" evidence="1">
    <location>
        <begin position="100"/>
        <end position="127"/>
    </location>
</feature>
<feature type="compositionally biased region" description="Basic residues" evidence="1">
    <location>
        <begin position="503"/>
        <end position="513"/>
    </location>
</feature>
<proteinExistence type="predicted"/>
<feature type="compositionally biased region" description="Basic and acidic residues" evidence="1">
    <location>
        <begin position="316"/>
        <end position="325"/>
    </location>
</feature>
<organism evidence="2 3">
    <name type="scientific">Bifiguratus adelaidae</name>
    <dbReference type="NCBI Taxonomy" id="1938954"/>
    <lineage>
        <taxon>Eukaryota</taxon>
        <taxon>Fungi</taxon>
        <taxon>Fungi incertae sedis</taxon>
        <taxon>Mucoromycota</taxon>
        <taxon>Mucoromycotina</taxon>
        <taxon>Endogonomycetes</taxon>
        <taxon>Endogonales</taxon>
        <taxon>Endogonales incertae sedis</taxon>
        <taxon>Bifiguratus</taxon>
    </lineage>
</organism>
<evidence type="ECO:0000313" key="2">
    <source>
        <dbReference type="EMBL" id="OZJ03502.1"/>
    </source>
</evidence>
<evidence type="ECO:0000313" key="3">
    <source>
        <dbReference type="Proteomes" id="UP000242875"/>
    </source>
</evidence>
<feature type="compositionally biased region" description="Low complexity" evidence="1">
    <location>
        <begin position="102"/>
        <end position="112"/>
    </location>
</feature>
<feature type="non-terminal residue" evidence="2">
    <location>
        <position position="1"/>
    </location>
</feature>
<evidence type="ECO:0000256" key="1">
    <source>
        <dbReference type="SAM" id="MobiDB-lite"/>
    </source>
</evidence>
<feature type="region of interest" description="Disordered" evidence="1">
    <location>
        <begin position="293"/>
        <end position="513"/>
    </location>
</feature>
<dbReference type="AlphaFoldDB" id="A0A261XYT5"/>
<name>A0A261XYT5_9FUNG</name>
<dbReference type="Pfam" id="PF03134">
    <property type="entry name" value="TB2_DP1_HVA22"/>
    <property type="match status" value="1"/>
</dbReference>
<dbReference type="Proteomes" id="UP000242875">
    <property type="component" value="Unassembled WGS sequence"/>
</dbReference>
<feature type="region of interest" description="Disordered" evidence="1">
    <location>
        <begin position="235"/>
        <end position="271"/>
    </location>
</feature>
<gene>
    <name evidence="2" type="ORF">BZG36_05056</name>
</gene>
<dbReference type="InterPro" id="IPR004345">
    <property type="entry name" value="TB2_DP1_HVA22"/>
</dbReference>
<evidence type="ECO:0008006" key="4">
    <source>
        <dbReference type="Google" id="ProtNLM"/>
    </source>
</evidence>
<accession>A0A261XYT5</accession>
<feature type="compositionally biased region" description="Basic residues" evidence="1">
    <location>
        <begin position="435"/>
        <end position="444"/>
    </location>
</feature>
<protein>
    <recommendedName>
        <fullName evidence="4">Protein YOP1</fullName>
    </recommendedName>
</protein>
<reference evidence="2 3" key="1">
    <citation type="journal article" date="2017" name="Mycologia">
        <title>Bifiguratus adelaidae, gen. et sp. nov., a new member of Mucoromycotina in endophytic and soil-dwelling habitats.</title>
        <authorList>
            <person name="Torres-Cruz T.J."/>
            <person name="Billingsley Tobias T.L."/>
            <person name="Almatruk M."/>
            <person name="Hesse C."/>
            <person name="Kuske C.R."/>
            <person name="Desiro A."/>
            <person name="Benucci G.M."/>
            <person name="Bonito G."/>
            <person name="Stajich J.E."/>
            <person name="Dunlap C."/>
            <person name="Arnold A.E."/>
            <person name="Porras-Alfaro A."/>
        </authorList>
    </citation>
    <scope>NUCLEOTIDE SEQUENCE [LARGE SCALE GENOMIC DNA]</scope>
    <source>
        <strain evidence="2 3">AZ0501</strain>
    </source>
</reference>
<sequence length="513" mass="57986">TVTDTIIGWFPFYSKVKFLIALYFLVASTSAAKFFYNQYIAQLFDYTHEYVDSFGHVLSRIMSLPKDLLPDLSGMIPIWIRRFHVEKVEPLIALKRMPPRLSNGASSNGSARASHRKKKQDFPMETAPITVRTKTSTKRSPDNSRHAYTHIYPSVSSYDEVSNRSSTTSLTFLPQATRRTSVNVNPIEEISYTVEDYQREYELPRALFGSVFPAEIHIETKRADLNVRQPTAYPAHSIPASKRPEDEIPSQQVPTKRPSVPSVKASPQSPPHLQAILDSMTISAVDKSATAIPERITSRKRRRHAYDAEDISDTDDQPHTTDKQIKAKKARSTPRAAKNAKPSAIATVNDDISQPSKLLAQLHKPTPEEEISKKKLKPTRRPTFEAPESTISTPLKLPTGKSAVYNPFQLLDERRRSVRQSGEAKPTPSGTPRLPLRHSRRKRASPTTPIVHRIDEASTSKRRRPSDKAASVFDRTENRPDVLTRSPTTEAANVPNAFQQKPERRKRSWRNDE</sequence>
<feature type="compositionally biased region" description="Polar residues" evidence="1">
    <location>
        <begin position="485"/>
        <end position="499"/>
    </location>
</feature>
<dbReference type="EMBL" id="MVBO01000082">
    <property type="protein sequence ID" value="OZJ03502.1"/>
    <property type="molecule type" value="Genomic_DNA"/>
</dbReference>
<keyword evidence="3" id="KW-1185">Reference proteome</keyword>
<comment type="caution">
    <text evidence="2">The sequence shown here is derived from an EMBL/GenBank/DDBJ whole genome shotgun (WGS) entry which is preliminary data.</text>
</comment>